<accession>A0A9J5W6U1</accession>
<feature type="compositionally biased region" description="Polar residues" evidence="1">
    <location>
        <begin position="21"/>
        <end position="44"/>
    </location>
</feature>
<evidence type="ECO:0000313" key="2">
    <source>
        <dbReference type="EMBL" id="KAG5571347.1"/>
    </source>
</evidence>
<name>A0A9J5W6U1_SOLCO</name>
<feature type="region of interest" description="Disordered" evidence="1">
    <location>
        <begin position="1"/>
        <end position="44"/>
    </location>
</feature>
<feature type="compositionally biased region" description="Basic and acidic residues" evidence="1">
    <location>
        <begin position="81"/>
        <end position="91"/>
    </location>
</feature>
<feature type="compositionally biased region" description="Polar residues" evidence="1">
    <location>
        <begin position="110"/>
        <end position="136"/>
    </location>
</feature>
<organism evidence="2 3">
    <name type="scientific">Solanum commersonii</name>
    <name type="common">Commerson's wild potato</name>
    <name type="synonym">Commerson's nightshade</name>
    <dbReference type="NCBI Taxonomy" id="4109"/>
    <lineage>
        <taxon>Eukaryota</taxon>
        <taxon>Viridiplantae</taxon>
        <taxon>Streptophyta</taxon>
        <taxon>Embryophyta</taxon>
        <taxon>Tracheophyta</taxon>
        <taxon>Spermatophyta</taxon>
        <taxon>Magnoliopsida</taxon>
        <taxon>eudicotyledons</taxon>
        <taxon>Gunneridae</taxon>
        <taxon>Pentapetalae</taxon>
        <taxon>asterids</taxon>
        <taxon>lamiids</taxon>
        <taxon>Solanales</taxon>
        <taxon>Solanaceae</taxon>
        <taxon>Solanoideae</taxon>
        <taxon>Solaneae</taxon>
        <taxon>Solanum</taxon>
    </lineage>
</organism>
<dbReference type="Proteomes" id="UP000824120">
    <property type="component" value="Chromosome 12"/>
</dbReference>
<comment type="caution">
    <text evidence="2">The sequence shown here is derived from an EMBL/GenBank/DDBJ whole genome shotgun (WGS) entry which is preliminary data.</text>
</comment>
<proteinExistence type="predicted"/>
<dbReference type="AlphaFoldDB" id="A0A9J5W6U1"/>
<dbReference type="EMBL" id="JACXVP010000012">
    <property type="protein sequence ID" value="KAG5571347.1"/>
    <property type="molecule type" value="Genomic_DNA"/>
</dbReference>
<gene>
    <name evidence="2" type="ORF">H5410_061113</name>
</gene>
<keyword evidence="3" id="KW-1185">Reference proteome</keyword>
<sequence length="149" mass="16557">MAAQPSVVVLRPPDQVKMMHNSETQLQQQESPTNSKHNSMNLNSSPKLGVIQIVPIDGMNSTPIELPIVTKSNDSLLPIERSAKANYEESSPKSPQNSNEHSSDLRQILEVQNTLLDSTQHNSSNHININYVNERNNSSKDFDQSPTVN</sequence>
<protein>
    <submittedName>
        <fullName evidence="2">Uncharacterized protein</fullName>
    </submittedName>
</protein>
<feature type="region of interest" description="Disordered" evidence="1">
    <location>
        <begin position="70"/>
        <end position="149"/>
    </location>
</feature>
<evidence type="ECO:0000313" key="3">
    <source>
        <dbReference type="Proteomes" id="UP000824120"/>
    </source>
</evidence>
<evidence type="ECO:0000256" key="1">
    <source>
        <dbReference type="SAM" id="MobiDB-lite"/>
    </source>
</evidence>
<reference evidence="2 3" key="1">
    <citation type="submission" date="2020-09" db="EMBL/GenBank/DDBJ databases">
        <title>De no assembly of potato wild relative species, Solanum commersonii.</title>
        <authorList>
            <person name="Cho K."/>
        </authorList>
    </citation>
    <scope>NUCLEOTIDE SEQUENCE [LARGE SCALE GENOMIC DNA]</scope>
    <source>
        <strain evidence="2">LZ3.2</strain>
        <tissue evidence="2">Leaf</tissue>
    </source>
</reference>